<accession>A0A3R8LS61</accession>
<comment type="caution">
    <text evidence="2">The sequence shown here is derived from an EMBL/GenBank/DDBJ whole genome shotgun (WGS) entry which is preliminary data.</text>
</comment>
<evidence type="ECO:0000313" key="3">
    <source>
        <dbReference type="Proteomes" id="UP000270261"/>
    </source>
</evidence>
<keyword evidence="3" id="KW-1185">Reference proteome</keyword>
<dbReference type="EMBL" id="RRUE01000001">
    <property type="protein sequence ID" value="RRN45013.1"/>
    <property type="molecule type" value="Genomic_DNA"/>
</dbReference>
<dbReference type="OrthoDB" id="9801426at2"/>
<proteinExistence type="predicted"/>
<dbReference type="GO" id="GO:0016853">
    <property type="term" value="F:isomerase activity"/>
    <property type="evidence" value="ECO:0007669"/>
    <property type="project" value="UniProtKB-KW"/>
</dbReference>
<sequence length="292" mass="31493">MRLSISNLAWDTQDDAAVAALLRQYGIDAIDIAPTKYFPDVTGATEAAIRSVRRWWQDHGIDIVGMQSLLYGTQGLNVFGDIQSQQALLEHLNHVCRIGAGLGASRLVFGSPRSRDRTGLSDAQAHDQAVAFFRQAGDVAARHGVMLCLEAVAPLYGANFMTTTLDCATVVRAVDHPALRMLLDTGAMQINGEDPQDMVPYTADITEHIHLAEPGLMPYGDGNADYISVRDSLVRHVPRCAAALEILPGKAEPALPAMARSLAFATALYRSADHCNRNTSSSEPAVNRASVQ</sequence>
<organism evidence="2 3">
    <name type="scientific">Lautropia dentalis</name>
    <dbReference type="NCBI Taxonomy" id="2490857"/>
    <lineage>
        <taxon>Bacteria</taxon>
        <taxon>Pseudomonadati</taxon>
        <taxon>Pseudomonadota</taxon>
        <taxon>Betaproteobacteria</taxon>
        <taxon>Burkholderiales</taxon>
        <taxon>Burkholderiaceae</taxon>
        <taxon>Lautropia</taxon>
    </lineage>
</organism>
<dbReference type="SUPFAM" id="SSF51658">
    <property type="entry name" value="Xylose isomerase-like"/>
    <property type="match status" value="1"/>
</dbReference>
<dbReference type="InterPro" id="IPR013022">
    <property type="entry name" value="Xyl_isomerase-like_TIM-brl"/>
</dbReference>
<gene>
    <name evidence="2" type="ORF">EHV23_01745</name>
</gene>
<dbReference type="Proteomes" id="UP000270261">
    <property type="component" value="Unassembled WGS sequence"/>
</dbReference>
<name>A0A3R8LS61_9BURK</name>
<dbReference type="RefSeq" id="WP_125094444.1">
    <property type="nucleotide sequence ID" value="NZ_RRUE01000001.1"/>
</dbReference>
<dbReference type="Pfam" id="PF01261">
    <property type="entry name" value="AP_endonuc_2"/>
    <property type="match status" value="1"/>
</dbReference>
<dbReference type="PANTHER" id="PTHR12110">
    <property type="entry name" value="HYDROXYPYRUVATE ISOMERASE"/>
    <property type="match status" value="1"/>
</dbReference>
<feature type="domain" description="Xylose isomerase-like TIM barrel" evidence="1">
    <location>
        <begin position="20"/>
        <end position="236"/>
    </location>
</feature>
<keyword evidence="2" id="KW-0413">Isomerase</keyword>
<reference evidence="2 3" key="1">
    <citation type="submission" date="2018-11" db="EMBL/GenBank/DDBJ databases">
        <title>Genome sequencing of Lautropia sp. KCOM 2505 (= ChDC F240).</title>
        <authorList>
            <person name="Kook J.-K."/>
            <person name="Park S.-N."/>
            <person name="Lim Y.K."/>
        </authorList>
    </citation>
    <scope>NUCLEOTIDE SEQUENCE [LARGE SCALE GENOMIC DNA]</scope>
    <source>
        <strain evidence="2 3">KCOM 2505</strain>
    </source>
</reference>
<dbReference type="Gene3D" id="3.20.20.150">
    <property type="entry name" value="Divalent-metal-dependent TIM barrel enzymes"/>
    <property type="match status" value="1"/>
</dbReference>
<dbReference type="AlphaFoldDB" id="A0A3R8LS61"/>
<dbReference type="InterPro" id="IPR050312">
    <property type="entry name" value="IolE/XylAMocC-like"/>
</dbReference>
<evidence type="ECO:0000313" key="2">
    <source>
        <dbReference type="EMBL" id="RRN45013.1"/>
    </source>
</evidence>
<dbReference type="InterPro" id="IPR036237">
    <property type="entry name" value="Xyl_isomerase-like_sf"/>
</dbReference>
<protein>
    <submittedName>
        <fullName evidence="2">Sugar phosphate isomerase/epimerase</fullName>
    </submittedName>
</protein>
<evidence type="ECO:0000259" key="1">
    <source>
        <dbReference type="Pfam" id="PF01261"/>
    </source>
</evidence>